<dbReference type="Gene3D" id="3.40.50.1820">
    <property type="entry name" value="alpha/beta hydrolase"/>
    <property type="match status" value="1"/>
</dbReference>
<dbReference type="InterPro" id="IPR053145">
    <property type="entry name" value="AB_hydrolase_Est10"/>
</dbReference>
<dbReference type="InterPro" id="IPR029058">
    <property type="entry name" value="AB_hydrolase_fold"/>
</dbReference>
<evidence type="ECO:0000259" key="1">
    <source>
        <dbReference type="Pfam" id="PF00326"/>
    </source>
</evidence>
<dbReference type="SUPFAM" id="SSF53474">
    <property type="entry name" value="alpha/beta-Hydrolases"/>
    <property type="match status" value="1"/>
</dbReference>
<gene>
    <name evidence="2" type="ORF">SAMEA4412677_00837</name>
</gene>
<proteinExistence type="predicted"/>
<dbReference type="KEGG" id="ctak:4412677_00837"/>
<dbReference type="Proteomes" id="UP000215196">
    <property type="component" value="Chromosome 1"/>
</dbReference>
<reference evidence="2 3" key="1">
    <citation type="submission" date="2017-06" db="EMBL/GenBank/DDBJ databases">
        <authorList>
            <consortium name="Pathogen Informatics"/>
        </authorList>
    </citation>
    <scope>NUCLEOTIDE SEQUENCE [LARGE SCALE GENOMIC DNA]</scope>
    <source>
        <strain evidence="2 3">NCTC13490</strain>
    </source>
</reference>
<dbReference type="GO" id="GO:0008236">
    <property type="term" value="F:serine-type peptidase activity"/>
    <property type="evidence" value="ECO:0007669"/>
    <property type="project" value="InterPro"/>
</dbReference>
<evidence type="ECO:0000313" key="3">
    <source>
        <dbReference type="Proteomes" id="UP000215196"/>
    </source>
</evidence>
<name>A0A239X3V4_9FLAO</name>
<sequence length="296" mass="34177">MEFLLGTNFYLSQYQKIKMNIERNTEIKNPETKPFLADAFYPENSEKLPLVFFAHGYKGYKDWGAWDLMAEKIAAAGYCFVKFNFSHNGTTVENPKSFDDLEAFGNNNFTKELSDYNAVISHFINGKQIDPERVAIIGHSRGGGISVIQAYEDERVKALINLAGVSHFGYRFPSGDRLQGWETDGVMYSENSRTKQQMPHYYQFFEDYKTYEERFNIQYAAQHLEKPFLIIQGTNDEAVKDKEAYLLHEWNKTSELFVLEGANHVFGAKEPWESDALPNDLELATDRMIEFLQSNL</sequence>
<keyword evidence="3" id="KW-1185">Reference proteome</keyword>
<dbReference type="InterPro" id="IPR001375">
    <property type="entry name" value="Peptidase_S9_cat"/>
</dbReference>
<dbReference type="EMBL" id="LT906465">
    <property type="protein sequence ID" value="SNV40873.1"/>
    <property type="molecule type" value="Genomic_DNA"/>
</dbReference>
<organism evidence="2 3">
    <name type="scientific">Chryseobacterium taklimakanense</name>
    <dbReference type="NCBI Taxonomy" id="536441"/>
    <lineage>
        <taxon>Bacteria</taxon>
        <taxon>Pseudomonadati</taxon>
        <taxon>Bacteroidota</taxon>
        <taxon>Flavobacteriia</taxon>
        <taxon>Flavobacteriales</taxon>
        <taxon>Weeksellaceae</taxon>
        <taxon>Chryseobacterium group</taxon>
        <taxon>Chryseobacterium</taxon>
    </lineage>
</organism>
<dbReference type="GO" id="GO:0052689">
    <property type="term" value="F:carboxylic ester hydrolase activity"/>
    <property type="evidence" value="ECO:0007669"/>
    <property type="project" value="TreeGrafter"/>
</dbReference>
<dbReference type="PANTHER" id="PTHR43265">
    <property type="entry name" value="ESTERASE ESTD"/>
    <property type="match status" value="1"/>
</dbReference>
<feature type="domain" description="Peptidase S9 prolyl oligopeptidase catalytic" evidence="1">
    <location>
        <begin position="104"/>
        <end position="268"/>
    </location>
</feature>
<dbReference type="GO" id="GO:0006508">
    <property type="term" value="P:proteolysis"/>
    <property type="evidence" value="ECO:0007669"/>
    <property type="project" value="InterPro"/>
</dbReference>
<dbReference type="AlphaFoldDB" id="A0A239X3V4"/>
<dbReference type="PANTHER" id="PTHR43265:SF1">
    <property type="entry name" value="ESTERASE ESTD"/>
    <property type="match status" value="1"/>
</dbReference>
<evidence type="ECO:0000313" key="2">
    <source>
        <dbReference type="EMBL" id="SNV40873.1"/>
    </source>
</evidence>
<accession>A0A239X3V4</accession>
<protein>
    <submittedName>
        <fullName evidence="2">Esterase</fullName>
    </submittedName>
</protein>
<dbReference type="Pfam" id="PF00326">
    <property type="entry name" value="Peptidase_S9"/>
    <property type="match status" value="1"/>
</dbReference>